<dbReference type="InterPro" id="IPR029068">
    <property type="entry name" value="Glyas_Bleomycin-R_OHBP_Dase"/>
</dbReference>
<dbReference type="PANTHER" id="PTHR35908">
    <property type="entry name" value="HYPOTHETICAL FUSION PROTEIN"/>
    <property type="match status" value="1"/>
</dbReference>
<dbReference type="Pfam" id="PF18029">
    <property type="entry name" value="Glyoxalase_6"/>
    <property type="match status" value="1"/>
</dbReference>
<reference evidence="2" key="1">
    <citation type="submission" date="2020-05" db="EMBL/GenBank/DDBJ databases">
        <authorList>
            <person name="Chiriac C."/>
            <person name="Salcher M."/>
            <person name="Ghai R."/>
            <person name="Kavagutti S V."/>
        </authorList>
    </citation>
    <scope>NUCLEOTIDE SEQUENCE</scope>
</reference>
<dbReference type="AlphaFoldDB" id="A0A6J6F2Q8"/>
<dbReference type="SUPFAM" id="SSF54593">
    <property type="entry name" value="Glyoxalase/Bleomycin resistance protein/Dihydroxybiphenyl dioxygenase"/>
    <property type="match status" value="1"/>
</dbReference>
<dbReference type="CDD" id="cd06587">
    <property type="entry name" value="VOC"/>
    <property type="match status" value="1"/>
</dbReference>
<gene>
    <name evidence="2" type="ORF">UFOPK1740_00778</name>
</gene>
<evidence type="ECO:0000259" key="1">
    <source>
        <dbReference type="PROSITE" id="PS51819"/>
    </source>
</evidence>
<dbReference type="InterPro" id="IPR037523">
    <property type="entry name" value="VOC_core"/>
</dbReference>
<feature type="domain" description="VOC" evidence="1">
    <location>
        <begin position="3"/>
        <end position="134"/>
    </location>
</feature>
<dbReference type="PANTHER" id="PTHR35908:SF1">
    <property type="entry name" value="CONSERVED PROTEIN"/>
    <property type="match status" value="1"/>
</dbReference>
<dbReference type="EMBL" id="CAEZTU010000032">
    <property type="protein sequence ID" value="CAB4579158.1"/>
    <property type="molecule type" value="Genomic_DNA"/>
</dbReference>
<name>A0A6J6F2Q8_9ZZZZ</name>
<accession>A0A6J6F2Q8</accession>
<dbReference type="PROSITE" id="PS51819">
    <property type="entry name" value="VOC"/>
    <property type="match status" value="1"/>
</dbReference>
<dbReference type="Gene3D" id="3.10.180.10">
    <property type="entry name" value="2,3-Dihydroxybiphenyl 1,2-Dioxygenase, domain 1"/>
    <property type="match status" value="1"/>
</dbReference>
<evidence type="ECO:0000313" key="2">
    <source>
        <dbReference type="EMBL" id="CAB4579158.1"/>
    </source>
</evidence>
<protein>
    <submittedName>
        <fullName evidence="2">Unannotated protein</fullName>
    </submittedName>
</protein>
<proteinExistence type="predicted"/>
<organism evidence="2">
    <name type="scientific">freshwater metagenome</name>
    <dbReference type="NCBI Taxonomy" id="449393"/>
    <lineage>
        <taxon>unclassified sequences</taxon>
        <taxon>metagenomes</taxon>
        <taxon>ecological metagenomes</taxon>
    </lineage>
</organism>
<dbReference type="InterPro" id="IPR041581">
    <property type="entry name" value="Glyoxalase_6"/>
</dbReference>
<sequence length="135" mass="15277">MKLADHFYVALDCENTVELAQFYAQITGLRIETFGASLDEKIGWIELRDDQDIPKLAFQEIENYVAPTWPTGNVPQQAHLDFAVKDLLKSEAEVLKLGATKTQFQPGSPKNDNYSTEFIVYLDPAGHPFCLIQRD</sequence>